<dbReference type="FunFam" id="3.30.70.270:FF:000020">
    <property type="entry name" value="Transposon Tf2-6 polyprotein-like Protein"/>
    <property type="match status" value="1"/>
</dbReference>
<feature type="non-terminal residue" evidence="1">
    <location>
        <position position="1"/>
    </location>
</feature>
<dbReference type="AlphaFoldDB" id="A0AAW2IRY6"/>
<evidence type="ECO:0000313" key="1">
    <source>
        <dbReference type="EMBL" id="KAL0284835.1"/>
    </source>
</evidence>
<dbReference type="Gene3D" id="3.30.70.270">
    <property type="match status" value="2"/>
</dbReference>
<dbReference type="PANTHER" id="PTHR37984">
    <property type="entry name" value="PROTEIN CBG26694"/>
    <property type="match status" value="1"/>
</dbReference>
<accession>A0AAW2IRY6</accession>
<dbReference type="EMBL" id="JACGWJ010001099">
    <property type="protein sequence ID" value="KAL0284835.1"/>
    <property type="molecule type" value="Genomic_DNA"/>
</dbReference>
<dbReference type="PANTHER" id="PTHR37984:SF5">
    <property type="entry name" value="PROTEIN NYNRIN-LIKE"/>
    <property type="match status" value="1"/>
</dbReference>
<dbReference type="InterPro" id="IPR050951">
    <property type="entry name" value="Retrovirus_Pol_polyprotein"/>
</dbReference>
<dbReference type="InterPro" id="IPR043502">
    <property type="entry name" value="DNA/RNA_pol_sf"/>
</dbReference>
<reference evidence="1" key="2">
    <citation type="journal article" date="2024" name="Plant">
        <title>Genomic evolution and insights into agronomic trait innovations of Sesamum species.</title>
        <authorList>
            <person name="Miao H."/>
            <person name="Wang L."/>
            <person name="Qu L."/>
            <person name="Liu H."/>
            <person name="Sun Y."/>
            <person name="Le M."/>
            <person name="Wang Q."/>
            <person name="Wei S."/>
            <person name="Zheng Y."/>
            <person name="Lin W."/>
            <person name="Duan Y."/>
            <person name="Cao H."/>
            <person name="Xiong S."/>
            <person name="Wang X."/>
            <person name="Wei L."/>
            <person name="Li C."/>
            <person name="Ma Q."/>
            <person name="Ju M."/>
            <person name="Zhao R."/>
            <person name="Li G."/>
            <person name="Mu C."/>
            <person name="Tian Q."/>
            <person name="Mei H."/>
            <person name="Zhang T."/>
            <person name="Gao T."/>
            <person name="Zhang H."/>
        </authorList>
    </citation>
    <scope>NUCLEOTIDE SEQUENCE</scope>
    <source>
        <strain evidence="1">G02</strain>
    </source>
</reference>
<dbReference type="SUPFAM" id="SSF56672">
    <property type="entry name" value="DNA/RNA polymerases"/>
    <property type="match status" value="1"/>
</dbReference>
<reference evidence="1" key="1">
    <citation type="submission" date="2020-06" db="EMBL/GenBank/DDBJ databases">
        <authorList>
            <person name="Li T."/>
            <person name="Hu X."/>
            <person name="Zhang T."/>
            <person name="Song X."/>
            <person name="Zhang H."/>
            <person name="Dai N."/>
            <person name="Sheng W."/>
            <person name="Hou X."/>
            <person name="Wei L."/>
        </authorList>
    </citation>
    <scope>NUCLEOTIDE SEQUENCE</scope>
    <source>
        <strain evidence="1">G02</strain>
        <tissue evidence="1">Leaf</tissue>
    </source>
</reference>
<organism evidence="1">
    <name type="scientific">Sesamum radiatum</name>
    <name type="common">Black benniseed</name>
    <dbReference type="NCBI Taxonomy" id="300843"/>
    <lineage>
        <taxon>Eukaryota</taxon>
        <taxon>Viridiplantae</taxon>
        <taxon>Streptophyta</taxon>
        <taxon>Embryophyta</taxon>
        <taxon>Tracheophyta</taxon>
        <taxon>Spermatophyta</taxon>
        <taxon>Magnoliopsida</taxon>
        <taxon>eudicotyledons</taxon>
        <taxon>Gunneridae</taxon>
        <taxon>Pentapetalae</taxon>
        <taxon>asterids</taxon>
        <taxon>lamiids</taxon>
        <taxon>Lamiales</taxon>
        <taxon>Pedaliaceae</taxon>
        <taxon>Sesamum</taxon>
    </lineage>
</organism>
<comment type="caution">
    <text evidence="1">The sequence shown here is derived from an EMBL/GenBank/DDBJ whole genome shotgun (WGS) entry which is preliminary data.</text>
</comment>
<proteinExistence type="predicted"/>
<sequence length="152" mass="18004">FNLNSLKTLRINFNKLRENQLYLKREKCAFAQQRIKFWGHIIEHGHIRMDLGKVKAIQEWKTPKNVTEFRSFLGLANYYRRFLEGFSRRATPLTALLKKGRDWNWSKECQVAFDDLKQAMISDQNKLALPDVMKPFALRKGCLRFLLPFGLL</sequence>
<dbReference type="InterPro" id="IPR043128">
    <property type="entry name" value="Rev_trsase/Diguanyl_cyclase"/>
</dbReference>
<protein>
    <submittedName>
        <fullName evidence="1">Gag-Pol polyprotein</fullName>
    </submittedName>
</protein>
<gene>
    <name evidence="1" type="ORF">Sradi_7187900</name>
</gene>
<name>A0AAW2IRY6_SESRA</name>